<dbReference type="EMBL" id="JAUEPU010000005">
    <property type="protein sequence ID" value="KAK0502584.1"/>
    <property type="molecule type" value="Genomic_DNA"/>
</dbReference>
<sequence>MGVLLLHGKYRYDEPLLLTAVQRGDLAMVKLLLGQDNVDPNAQSSSSKQTPLLYTVEQREHTHIVETLLRSGRVDANSKGGNSWTPLMMAVSHGIIPTVEALLKHPGTNVLTRDDDGKVAYTHAFY</sequence>
<evidence type="ECO:0000256" key="1">
    <source>
        <dbReference type="ARBA" id="ARBA00022737"/>
    </source>
</evidence>
<name>A0AA39QHW2_9AGAR</name>
<accession>A0AA39QHW2</accession>
<evidence type="ECO:0000256" key="2">
    <source>
        <dbReference type="ARBA" id="ARBA00023043"/>
    </source>
</evidence>
<feature type="non-terminal residue" evidence="3">
    <location>
        <position position="126"/>
    </location>
</feature>
<reference evidence="3" key="1">
    <citation type="submission" date="2023-06" db="EMBL/GenBank/DDBJ databases">
        <authorList>
            <consortium name="Lawrence Berkeley National Laboratory"/>
            <person name="Ahrendt S."/>
            <person name="Sahu N."/>
            <person name="Indic B."/>
            <person name="Wong-Bajracharya J."/>
            <person name="Merenyi Z."/>
            <person name="Ke H.-M."/>
            <person name="Monk M."/>
            <person name="Kocsube S."/>
            <person name="Drula E."/>
            <person name="Lipzen A."/>
            <person name="Balint B."/>
            <person name="Henrissat B."/>
            <person name="Andreopoulos B."/>
            <person name="Martin F.M."/>
            <person name="Harder C.B."/>
            <person name="Rigling D."/>
            <person name="Ford K.L."/>
            <person name="Foster G.D."/>
            <person name="Pangilinan J."/>
            <person name="Papanicolaou A."/>
            <person name="Barry K."/>
            <person name="LaButti K."/>
            <person name="Viragh M."/>
            <person name="Koriabine M."/>
            <person name="Yan M."/>
            <person name="Riley R."/>
            <person name="Champramary S."/>
            <person name="Plett K.L."/>
            <person name="Tsai I.J."/>
            <person name="Slot J."/>
            <person name="Sipos G."/>
            <person name="Plett J."/>
            <person name="Nagy L.G."/>
            <person name="Grigoriev I.V."/>
        </authorList>
    </citation>
    <scope>NUCLEOTIDE SEQUENCE</scope>
    <source>
        <strain evidence="3">HWK02</strain>
    </source>
</reference>
<dbReference type="InterPro" id="IPR036770">
    <property type="entry name" value="Ankyrin_rpt-contain_sf"/>
</dbReference>
<dbReference type="SUPFAM" id="SSF48403">
    <property type="entry name" value="Ankyrin repeat"/>
    <property type="match status" value="1"/>
</dbReference>
<organism evidence="3 4">
    <name type="scientific">Armillaria luteobubalina</name>
    <dbReference type="NCBI Taxonomy" id="153913"/>
    <lineage>
        <taxon>Eukaryota</taxon>
        <taxon>Fungi</taxon>
        <taxon>Dikarya</taxon>
        <taxon>Basidiomycota</taxon>
        <taxon>Agaricomycotina</taxon>
        <taxon>Agaricomycetes</taxon>
        <taxon>Agaricomycetidae</taxon>
        <taxon>Agaricales</taxon>
        <taxon>Marasmiineae</taxon>
        <taxon>Physalacriaceae</taxon>
        <taxon>Armillaria</taxon>
    </lineage>
</organism>
<dbReference type="InterPro" id="IPR002110">
    <property type="entry name" value="Ankyrin_rpt"/>
</dbReference>
<keyword evidence="4" id="KW-1185">Reference proteome</keyword>
<dbReference type="Pfam" id="PF12796">
    <property type="entry name" value="Ank_2"/>
    <property type="match status" value="1"/>
</dbReference>
<evidence type="ECO:0000313" key="3">
    <source>
        <dbReference type="EMBL" id="KAK0502584.1"/>
    </source>
</evidence>
<keyword evidence="1" id="KW-0677">Repeat</keyword>
<dbReference type="AlphaFoldDB" id="A0AA39QHW2"/>
<proteinExistence type="predicted"/>
<gene>
    <name evidence="3" type="ORF">EDD18DRAFT_1065748</name>
</gene>
<evidence type="ECO:0000313" key="4">
    <source>
        <dbReference type="Proteomes" id="UP001175228"/>
    </source>
</evidence>
<dbReference type="Proteomes" id="UP001175228">
    <property type="component" value="Unassembled WGS sequence"/>
</dbReference>
<dbReference type="PANTHER" id="PTHR24198">
    <property type="entry name" value="ANKYRIN REPEAT AND PROTEIN KINASE DOMAIN-CONTAINING PROTEIN"/>
    <property type="match status" value="1"/>
</dbReference>
<dbReference type="Gene3D" id="1.25.40.20">
    <property type="entry name" value="Ankyrin repeat-containing domain"/>
    <property type="match status" value="1"/>
</dbReference>
<dbReference type="PANTHER" id="PTHR24198:SF165">
    <property type="entry name" value="ANKYRIN REPEAT-CONTAINING PROTEIN-RELATED"/>
    <property type="match status" value="1"/>
</dbReference>
<dbReference type="SMART" id="SM00248">
    <property type="entry name" value="ANK"/>
    <property type="match status" value="3"/>
</dbReference>
<comment type="caution">
    <text evidence="3">The sequence shown here is derived from an EMBL/GenBank/DDBJ whole genome shotgun (WGS) entry which is preliminary data.</text>
</comment>
<protein>
    <submittedName>
        <fullName evidence="3">Ankyrin repeat-containing domain protein</fullName>
    </submittedName>
</protein>
<keyword evidence="2" id="KW-0040">ANK repeat</keyword>